<organism evidence="2 3">
    <name type="scientific">Frankia umida</name>
    <dbReference type="NCBI Taxonomy" id="573489"/>
    <lineage>
        <taxon>Bacteria</taxon>
        <taxon>Bacillati</taxon>
        <taxon>Actinomycetota</taxon>
        <taxon>Actinomycetes</taxon>
        <taxon>Frankiales</taxon>
        <taxon>Frankiaceae</taxon>
        <taxon>Frankia</taxon>
    </lineage>
</organism>
<dbReference type="Proteomes" id="UP001201873">
    <property type="component" value="Unassembled WGS sequence"/>
</dbReference>
<accession>A0ABT0JUR3</accession>
<dbReference type="EMBL" id="JALKFT010000004">
    <property type="protein sequence ID" value="MCK9875287.1"/>
    <property type="molecule type" value="Genomic_DNA"/>
</dbReference>
<protein>
    <recommendedName>
        <fullName evidence="4">WxL domain-containing protein</fullName>
    </recommendedName>
</protein>
<evidence type="ECO:0000256" key="1">
    <source>
        <dbReference type="SAM" id="SignalP"/>
    </source>
</evidence>
<sequence length="167" mass="16003">MSTAAAFAAALPADAASTSTTSTTFSLTGGALDITAPATADLSSFPVSAGYVSGNLGDVVVTDSRGNSGASWTASVSATAVTGSGTAEGVSLPPESVSYDPGVIGATNVTAAGVRLQSLSETPQATVAGTAGTGVNFATWNPTLGVNIPAASAITGTYTVTLSHSVA</sequence>
<gene>
    <name evidence="2" type="ORF">MXD59_05745</name>
</gene>
<evidence type="ECO:0008006" key="4">
    <source>
        <dbReference type="Google" id="ProtNLM"/>
    </source>
</evidence>
<evidence type="ECO:0000313" key="2">
    <source>
        <dbReference type="EMBL" id="MCK9875287.1"/>
    </source>
</evidence>
<proteinExistence type="predicted"/>
<feature type="chain" id="PRO_5046311061" description="WxL domain-containing protein" evidence="1">
    <location>
        <begin position="16"/>
        <end position="167"/>
    </location>
</feature>
<name>A0ABT0JUR3_9ACTN</name>
<evidence type="ECO:0000313" key="3">
    <source>
        <dbReference type="Proteomes" id="UP001201873"/>
    </source>
</evidence>
<keyword evidence="3" id="KW-1185">Reference proteome</keyword>
<feature type="signal peptide" evidence="1">
    <location>
        <begin position="1"/>
        <end position="15"/>
    </location>
</feature>
<comment type="caution">
    <text evidence="2">The sequence shown here is derived from an EMBL/GenBank/DDBJ whole genome shotgun (WGS) entry which is preliminary data.</text>
</comment>
<reference evidence="2 3" key="1">
    <citation type="submission" date="2022-04" db="EMBL/GenBank/DDBJ databases">
        <title>Genome diversity in the genus Frankia.</title>
        <authorList>
            <person name="Carlos-Shanley C."/>
            <person name="Hahn D."/>
        </authorList>
    </citation>
    <scope>NUCLEOTIDE SEQUENCE [LARGE SCALE GENOMIC DNA]</scope>
    <source>
        <strain evidence="2 3">Ag45/Mut15</strain>
    </source>
</reference>
<keyword evidence="1" id="KW-0732">Signal</keyword>